<evidence type="ECO:0000256" key="1">
    <source>
        <dbReference type="ARBA" id="ARBA00006525"/>
    </source>
</evidence>
<name>A0A4R8FIT4_9GAMM</name>
<proteinExistence type="inferred from homology"/>
<comment type="caution">
    <text evidence="3">The sequence shown here is derived from an EMBL/GenBank/DDBJ whole genome shotgun (WGS) entry which is preliminary data.</text>
</comment>
<dbReference type="AlphaFoldDB" id="A0A4R8FIT4"/>
<dbReference type="InterPro" id="IPR057666">
    <property type="entry name" value="DrpA_SLOG"/>
</dbReference>
<dbReference type="Gene3D" id="3.40.50.450">
    <property type="match status" value="1"/>
</dbReference>
<sequence length="328" mass="36505">MDDMDKDHWRNETVAFLAVASIKGVGFWTMHQLAGLGIGFKKLLKDYPFKEIQRLLKVSLPGEEQWELEKKSLWLTGQATARDLAHQGIILLFPEQDAFPEKLKSINDSPRWLFVQGKAANLFSPSVAIVGTRKPSDDGIFLTRYLLSLLANQGLVTVSGLAAGIDRLVHEESLRYGIPTVAVLGNGFNVDYPKGSLDLRKTIVAQGGTIISEYLPSQKGSAETFVRRNRLQAGLAETVIPVEWKLKSGTAHTVKFAAQYRKRLINIFLPGTISEREEIAFSEQEYLARFFQAPLESSQLLNAIHGEDSPATCLTPQIDMGFNEDEND</sequence>
<dbReference type="SUPFAM" id="SSF102405">
    <property type="entry name" value="MCP/YpsA-like"/>
    <property type="match status" value="1"/>
</dbReference>
<dbReference type="RefSeq" id="WP_134019534.1">
    <property type="nucleotide sequence ID" value="NZ_SOEC01000017.1"/>
</dbReference>
<evidence type="ECO:0000259" key="2">
    <source>
        <dbReference type="Pfam" id="PF02481"/>
    </source>
</evidence>
<dbReference type="InterPro" id="IPR003488">
    <property type="entry name" value="DprA"/>
</dbReference>
<dbReference type="OrthoDB" id="9785707at2"/>
<evidence type="ECO:0000313" key="3">
    <source>
        <dbReference type="EMBL" id="TDX26026.1"/>
    </source>
</evidence>
<gene>
    <name evidence="3" type="ORF">DFO67_1178</name>
</gene>
<reference evidence="3 4" key="1">
    <citation type="submission" date="2019-03" db="EMBL/GenBank/DDBJ databases">
        <title>Freshwater and sediment microbial communities from various areas in North America, analyzing microbe dynamics in response to fracking.</title>
        <authorList>
            <person name="Lamendella R."/>
        </authorList>
    </citation>
    <scope>NUCLEOTIDE SEQUENCE [LARGE SCALE GENOMIC DNA]</scope>
    <source>
        <strain evidence="3 4">6_TX</strain>
    </source>
</reference>
<dbReference type="GO" id="GO:0009294">
    <property type="term" value="P:DNA-mediated transformation"/>
    <property type="evidence" value="ECO:0007669"/>
    <property type="project" value="InterPro"/>
</dbReference>
<comment type="similarity">
    <text evidence="1">Belongs to the DprA/Smf family.</text>
</comment>
<dbReference type="Proteomes" id="UP000294489">
    <property type="component" value="Unassembled WGS sequence"/>
</dbReference>
<dbReference type="PANTHER" id="PTHR43022">
    <property type="entry name" value="PROTEIN SMF"/>
    <property type="match status" value="1"/>
</dbReference>
<feature type="domain" description="Smf/DprA SLOG" evidence="2">
    <location>
        <begin position="92"/>
        <end position="276"/>
    </location>
</feature>
<dbReference type="EMBL" id="SOEC01000017">
    <property type="protein sequence ID" value="TDX26026.1"/>
    <property type="molecule type" value="Genomic_DNA"/>
</dbReference>
<dbReference type="Pfam" id="PF02481">
    <property type="entry name" value="DNA_processg_A"/>
    <property type="match status" value="1"/>
</dbReference>
<accession>A0A4R8FIT4</accession>
<dbReference type="PANTHER" id="PTHR43022:SF1">
    <property type="entry name" value="PROTEIN SMF"/>
    <property type="match status" value="1"/>
</dbReference>
<protein>
    <submittedName>
        <fullName evidence="3">DNA protecting protein DprA</fullName>
    </submittedName>
</protein>
<evidence type="ECO:0000313" key="4">
    <source>
        <dbReference type="Proteomes" id="UP000294489"/>
    </source>
</evidence>
<organism evidence="3 4">
    <name type="scientific">Modicisalibacter xianhensis</name>
    <dbReference type="NCBI Taxonomy" id="442341"/>
    <lineage>
        <taxon>Bacteria</taxon>
        <taxon>Pseudomonadati</taxon>
        <taxon>Pseudomonadota</taxon>
        <taxon>Gammaproteobacteria</taxon>
        <taxon>Oceanospirillales</taxon>
        <taxon>Halomonadaceae</taxon>
        <taxon>Modicisalibacter</taxon>
    </lineage>
</organism>